<proteinExistence type="predicted"/>
<reference evidence="1" key="3">
    <citation type="submission" date="2023-05" db="EMBL/GenBank/DDBJ databases">
        <authorList>
            <person name="Smith C.H."/>
        </authorList>
    </citation>
    <scope>NUCLEOTIDE SEQUENCE</scope>
    <source>
        <strain evidence="1">CHS0354</strain>
        <tissue evidence="1">Mantle</tissue>
    </source>
</reference>
<evidence type="ECO:0000313" key="1">
    <source>
        <dbReference type="EMBL" id="KAK3594963.1"/>
    </source>
</evidence>
<organism evidence="1 2">
    <name type="scientific">Potamilus streckersoni</name>
    <dbReference type="NCBI Taxonomy" id="2493646"/>
    <lineage>
        <taxon>Eukaryota</taxon>
        <taxon>Metazoa</taxon>
        <taxon>Spiralia</taxon>
        <taxon>Lophotrochozoa</taxon>
        <taxon>Mollusca</taxon>
        <taxon>Bivalvia</taxon>
        <taxon>Autobranchia</taxon>
        <taxon>Heteroconchia</taxon>
        <taxon>Palaeoheterodonta</taxon>
        <taxon>Unionida</taxon>
        <taxon>Unionoidea</taxon>
        <taxon>Unionidae</taxon>
        <taxon>Ambleminae</taxon>
        <taxon>Lampsilini</taxon>
        <taxon>Potamilus</taxon>
    </lineage>
</organism>
<keyword evidence="2" id="KW-1185">Reference proteome</keyword>
<reference evidence="1" key="1">
    <citation type="journal article" date="2021" name="Genome Biol. Evol.">
        <title>A High-Quality Reference Genome for a Parasitic Bivalve with Doubly Uniparental Inheritance (Bivalvia: Unionida).</title>
        <authorList>
            <person name="Smith C.H."/>
        </authorList>
    </citation>
    <scope>NUCLEOTIDE SEQUENCE</scope>
    <source>
        <strain evidence="1">CHS0354</strain>
    </source>
</reference>
<accession>A0AAE0SNF0</accession>
<protein>
    <submittedName>
        <fullName evidence="1">Uncharacterized protein</fullName>
    </submittedName>
</protein>
<dbReference type="Proteomes" id="UP001195483">
    <property type="component" value="Unassembled WGS sequence"/>
</dbReference>
<sequence length="149" mass="17525">MCKAVKIRYLPFVFLCMVLIGEIYCIVCRRIKAQYFKTCILHVLYVTRKYGRCLVVFSGYKEIASMKDVTHTKRSVTTCTAISIHRFSRTVLILNKDLFLINKENKRCFIYMLVECLEKSGCDIIHAPLIYRSSHCVDYRLLQPLQEMH</sequence>
<comment type="caution">
    <text evidence="1">The sequence shown here is derived from an EMBL/GenBank/DDBJ whole genome shotgun (WGS) entry which is preliminary data.</text>
</comment>
<dbReference type="AlphaFoldDB" id="A0AAE0SNF0"/>
<evidence type="ECO:0000313" key="2">
    <source>
        <dbReference type="Proteomes" id="UP001195483"/>
    </source>
</evidence>
<dbReference type="EMBL" id="JAEAOA010001214">
    <property type="protein sequence ID" value="KAK3594963.1"/>
    <property type="molecule type" value="Genomic_DNA"/>
</dbReference>
<gene>
    <name evidence="1" type="ORF">CHS0354_019885</name>
</gene>
<reference evidence="1" key="2">
    <citation type="journal article" date="2021" name="Genome Biol. Evol.">
        <title>Developing a high-quality reference genome for a parasitic bivalve with doubly uniparental inheritance (Bivalvia: Unionida).</title>
        <authorList>
            <person name="Smith C.H."/>
        </authorList>
    </citation>
    <scope>NUCLEOTIDE SEQUENCE</scope>
    <source>
        <strain evidence="1">CHS0354</strain>
        <tissue evidence="1">Mantle</tissue>
    </source>
</reference>
<name>A0AAE0SNF0_9BIVA</name>